<dbReference type="OrthoDB" id="347452at2759"/>
<accession>U6GZ05</accession>
<dbReference type="PANTHER" id="PTHR11595">
    <property type="entry name" value="EF-HAND AND COILED-COIL DOMAIN-CONTAINING FAMILY MEMBER"/>
    <property type="match status" value="1"/>
</dbReference>
<dbReference type="AlphaFoldDB" id="U6GZ05"/>
<dbReference type="SUPFAM" id="SSF54984">
    <property type="entry name" value="eEF-1beta-like"/>
    <property type="match status" value="1"/>
</dbReference>
<reference evidence="7" key="1">
    <citation type="submission" date="2013-10" db="EMBL/GenBank/DDBJ databases">
        <title>Genomic analysis of the causative agents of coccidiosis in chickens.</title>
        <authorList>
            <person name="Reid A.J."/>
            <person name="Blake D."/>
            <person name="Billington K."/>
            <person name="Browne H."/>
            <person name="Dunn M."/>
            <person name="Hung S."/>
            <person name="Kawahara F."/>
            <person name="Miranda-Saavedra D."/>
            <person name="Mourier T."/>
            <person name="Nagra H."/>
            <person name="Otto T.D."/>
            <person name="Rawlings N."/>
            <person name="Sanchez A."/>
            <person name="Sanders M."/>
            <person name="Subramaniam C."/>
            <person name="Tay Y."/>
            <person name="Dear P."/>
            <person name="Doerig C."/>
            <person name="Gruber A."/>
            <person name="Parkinson J."/>
            <person name="Shirley M."/>
            <person name="Wan K.L."/>
            <person name="Berriman M."/>
            <person name="Tomley F."/>
            <person name="Pain A."/>
        </authorList>
    </citation>
    <scope>NUCLEOTIDE SEQUENCE [LARGE SCALE GENOMIC DNA]</scope>
    <source>
        <strain evidence="7">Houghton</strain>
    </source>
</reference>
<evidence type="ECO:0000313" key="7">
    <source>
        <dbReference type="EMBL" id="CDI85506.1"/>
    </source>
</evidence>
<sequence>MDGVGWDDDNEEELKKLKEKKKQEQKKKKEVINKSSLVIEVKPADASSDLEEIARLVKAIKIEGVTWGETVKKREKLKKRQETGEEEEEEEDEDEEGPRGLVQSAEIVSFNKL</sequence>
<evidence type="ECO:0000313" key="8">
    <source>
        <dbReference type="Proteomes" id="UP000018201"/>
    </source>
</evidence>
<name>U6GZ05_9EIME</name>
<gene>
    <name evidence="7" type="ORF">EPH_0064060</name>
</gene>
<proteinExistence type="inferred from homology"/>
<comment type="similarity">
    <text evidence="1">Belongs to the EF-1-beta/EF-1-delta family.</text>
</comment>
<dbReference type="InterPro" id="IPR036219">
    <property type="entry name" value="eEF-1beta-like_sf"/>
</dbReference>
<organism evidence="7 8">
    <name type="scientific">Eimeria praecox</name>
    <dbReference type="NCBI Taxonomy" id="51316"/>
    <lineage>
        <taxon>Eukaryota</taxon>
        <taxon>Sar</taxon>
        <taxon>Alveolata</taxon>
        <taxon>Apicomplexa</taxon>
        <taxon>Conoidasida</taxon>
        <taxon>Coccidia</taxon>
        <taxon>Eucoccidiorida</taxon>
        <taxon>Eimeriorina</taxon>
        <taxon>Eimeriidae</taxon>
        <taxon>Eimeria</taxon>
    </lineage>
</organism>
<feature type="compositionally biased region" description="Acidic residues" evidence="5">
    <location>
        <begin position="84"/>
        <end position="96"/>
    </location>
</feature>
<evidence type="ECO:0000256" key="5">
    <source>
        <dbReference type="SAM" id="MobiDB-lite"/>
    </source>
</evidence>
<dbReference type="GO" id="GO:0005829">
    <property type="term" value="C:cytosol"/>
    <property type="evidence" value="ECO:0007669"/>
    <property type="project" value="TreeGrafter"/>
</dbReference>
<dbReference type="Pfam" id="PF00736">
    <property type="entry name" value="EF1_GNE"/>
    <property type="match status" value="1"/>
</dbReference>
<dbReference type="SMART" id="SM00888">
    <property type="entry name" value="EF1_GNE"/>
    <property type="match status" value="1"/>
</dbReference>
<evidence type="ECO:0000256" key="3">
    <source>
        <dbReference type="ARBA" id="ARBA00022917"/>
    </source>
</evidence>
<dbReference type="GO" id="GO:0003746">
    <property type="term" value="F:translation elongation factor activity"/>
    <property type="evidence" value="ECO:0007669"/>
    <property type="project" value="UniProtKB-KW"/>
</dbReference>
<dbReference type="EMBL" id="HG693918">
    <property type="protein sequence ID" value="CDI85506.1"/>
    <property type="molecule type" value="Genomic_DNA"/>
</dbReference>
<evidence type="ECO:0000256" key="2">
    <source>
        <dbReference type="ARBA" id="ARBA00022768"/>
    </source>
</evidence>
<keyword evidence="3" id="KW-0648">Protein biosynthesis</keyword>
<keyword evidence="2 7" id="KW-0251">Elongation factor</keyword>
<evidence type="ECO:0000256" key="4">
    <source>
        <dbReference type="SAM" id="Coils"/>
    </source>
</evidence>
<keyword evidence="4" id="KW-0175">Coiled coil</keyword>
<feature type="region of interest" description="Disordered" evidence="5">
    <location>
        <begin position="73"/>
        <end position="113"/>
    </location>
</feature>
<dbReference type="VEuPathDB" id="ToxoDB:EPH_0064060"/>
<feature type="coiled-coil region" evidence="4">
    <location>
        <begin position="7"/>
        <end position="34"/>
    </location>
</feature>
<keyword evidence="8" id="KW-1185">Reference proteome</keyword>
<dbReference type="GO" id="GO:0005853">
    <property type="term" value="C:eukaryotic translation elongation factor 1 complex"/>
    <property type="evidence" value="ECO:0007669"/>
    <property type="project" value="InterPro"/>
</dbReference>
<dbReference type="InterPro" id="IPR049720">
    <property type="entry name" value="EF1B_bsu/dsu"/>
</dbReference>
<dbReference type="PANTHER" id="PTHR11595:SF21">
    <property type="entry name" value="ELONGATION FACTOR 1-BETA"/>
    <property type="match status" value="1"/>
</dbReference>
<dbReference type="Proteomes" id="UP000018201">
    <property type="component" value="Unassembled WGS sequence"/>
</dbReference>
<evidence type="ECO:0000259" key="6">
    <source>
        <dbReference type="SMART" id="SM00888"/>
    </source>
</evidence>
<dbReference type="Gene3D" id="3.30.70.60">
    <property type="match status" value="1"/>
</dbReference>
<protein>
    <submittedName>
        <fullName evidence="7">Elongation factor 1-beta, putative</fullName>
    </submittedName>
</protein>
<feature type="domain" description="Translation elongation factor EF1B beta/delta subunit guanine nucleotide exchange" evidence="6">
    <location>
        <begin position="34"/>
        <end position="113"/>
    </location>
</feature>
<dbReference type="InterPro" id="IPR014038">
    <property type="entry name" value="EF1B_bsu/dsu_GNE"/>
</dbReference>
<dbReference type="InterPro" id="IPR014717">
    <property type="entry name" value="Transl_elong_EF1B/ribsomal_bS6"/>
</dbReference>
<reference evidence="7" key="2">
    <citation type="submission" date="2013-10" db="EMBL/GenBank/DDBJ databases">
        <authorList>
            <person name="Aslett M."/>
        </authorList>
    </citation>
    <scope>NUCLEOTIDE SEQUENCE [LARGE SCALE GENOMIC DNA]</scope>
    <source>
        <strain evidence="7">Houghton</strain>
    </source>
</reference>
<dbReference type="GO" id="GO:0005085">
    <property type="term" value="F:guanyl-nucleotide exchange factor activity"/>
    <property type="evidence" value="ECO:0007669"/>
    <property type="project" value="TreeGrafter"/>
</dbReference>
<evidence type="ECO:0000256" key="1">
    <source>
        <dbReference type="ARBA" id="ARBA00007411"/>
    </source>
</evidence>